<dbReference type="SUPFAM" id="SSF55608">
    <property type="entry name" value="Homing endonucleases"/>
    <property type="match status" value="1"/>
</dbReference>
<dbReference type="Gene3D" id="3.10.28.10">
    <property type="entry name" value="Homing endonucleases"/>
    <property type="match status" value="1"/>
</dbReference>
<dbReference type="EMBL" id="KY363465">
    <property type="protein sequence ID" value="AQT25235.1"/>
    <property type="molecule type" value="Genomic_DNA"/>
</dbReference>
<dbReference type="InterPro" id="IPR006142">
    <property type="entry name" value="INTEIN"/>
</dbReference>
<evidence type="ECO:0000313" key="2">
    <source>
        <dbReference type="Proteomes" id="UP000222417"/>
    </source>
</evidence>
<dbReference type="InterPro" id="IPR027434">
    <property type="entry name" value="Homing_endonucl"/>
</dbReference>
<protein>
    <submittedName>
        <fullName evidence="1">Uncharacterized protein</fullName>
    </submittedName>
</protein>
<name>A0A1S6KUY9_9CAUD</name>
<keyword evidence="2" id="KW-1185">Reference proteome</keyword>
<dbReference type="PRINTS" id="PR00379">
    <property type="entry name" value="INTEIN"/>
</dbReference>
<reference evidence="1 2" key="1">
    <citation type="submission" date="2016-12" db="EMBL/GenBank/DDBJ databases">
        <title>Providencia rettgeri phage vB-PreS_PR1 - a deep-branching member of the T5-like siphoviruses.</title>
        <authorList>
            <person name="Oliveira H."/>
            <person name="Pinto G."/>
            <person name="Hendrix H."/>
            <person name="Noben J.-P."/>
            <person name="Gawor J."/>
            <person name="Lobocka M."/>
            <person name="Lavigne R."/>
            <person name="Azeredo J."/>
        </authorList>
    </citation>
    <scope>NUCLEOTIDE SEQUENCE [LARGE SCALE GENOMIC DNA]</scope>
</reference>
<dbReference type="GO" id="GO:0016539">
    <property type="term" value="P:intein-mediated protein splicing"/>
    <property type="evidence" value="ECO:0007669"/>
    <property type="project" value="InterPro"/>
</dbReference>
<sequence>MEINKENYDNLKAQKLTRGKIAEVFGIPEWRLKKLIAREGWGRKIPKYEYNNCFIRDTAEAAYWLGFLFADGCVDHKGRVRLMLQDADERHIEKFRSFVGAEDYTIQQCSGYTRKALEFTSKEACKDLSIFGILPNKTLKSIIPDQEVFGEHLNSFLRGLFDGDGTICESFSNANSITATLYTGFAIAKQNMEWLDNVLTNIVGVSYKVYEKDNIYTVTLNTNKSIRLLEYMYTNSTESTRLDRKYEMYNNIVLQGNRKTR</sequence>
<evidence type="ECO:0000313" key="1">
    <source>
        <dbReference type="EMBL" id="AQT25235.1"/>
    </source>
</evidence>
<gene>
    <name evidence="1" type="ORF">PR1_122</name>
</gene>
<proteinExistence type="predicted"/>
<dbReference type="OrthoDB" id="28110at10239"/>
<dbReference type="Proteomes" id="UP000222417">
    <property type="component" value="Segment"/>
</dbReference>
<organism evidence="1 2">
    <name type="scientific">Providencia phage vB_PreS_PR1</name>
    <dbReference type="NCBI Taxonomy" id="1931407"/>
    <lineage>
        <taxon>Viruses</taxon>
        <taxon>Duplodnaviria</taxon>
        <taxon>Heunggongvirae</taxon>
        <taxon>Uroviricota</taxon>
        <taxon>Caudoviricetes</taxon>
        <taxon>Demerecviridae</taxon>
        <taxon>Priunavirus</taxon>
        <taxon>Priunavirus PR1</taxon>
    </lineage>
</organism>
<accession>A0A1S6KUY9</accession>